<keyword evidence="5 9" id="KW-0472">Membrane</keyword>
<evidence type="ECO:0000256" key="7">
    <source>
        <dbReference type="PIRSR" id="PIRSR005091-2"/>
    </source>
</evidence>
<evidence type="ECO:0000256" key="6">
    <source>
        <dbReference type="PIRSR" id="PIRSR005091-1"/>
    </source>
</evidence>
<dbReference type="Gene3D" id="3.40.720.10">
    <property type="entry name" value="Alkaline Phosphatase, subunit A"/>
    <property type="match status" value="1"/>
</dbReference>
<keyword evidence="7" id="KW-0464">Manganese</keyword>
<keyword evidence="7" id="KW-0479">Metal-binding</keyword>
<feature type="active site" evidence="6">
    <location>
        <position position="334"/>
    </location>
</feature>
<proteinExistence type="predicted"/>
<dbReference type="CDD" id="cd16015">
    <property type="entry name" value="LTA_synthase"/>
    <property type="match status" value="1"/>
</dbReference>
<dbReference type="InterPro" id="IPR000917">
    <property type="entry name" value="Sulfatase_N"/>
</dbReference>
<feature type="binding site" evidence="8">
    <location>
        <position position="295"/>
    </location>
    <ligand>
        <name>Mn(2+)</name>
        <dbReference type="ChEBI" id="CHEBI:29035"/>
    </ligand>
</feature>
<dbReference type="PANTHER" id="PTHR47371:SF3">
    <property type="entry name" value="PHOSPHOGLYCEROL TRANSFERASE I"/>
    <property type="match status" value="1"/>
</dbReference>
<evidence type="ECO:0000256" key="1">
    <source>
        <dbReference type="ARBA" id="ARBA00004651"/>
    </source>
</evidence>
<comment type="subcellular location">
    <subcellularLocation>
        <location evidence="1">Cell membrane</location>
        <topology evidence="1">Multi-pass membrane protein</topology>
    </subcellularLocation>
</comment>
<reference evidence="11" key="2">
    <citation type="submission" date="2020-09" db="EMBL/GenBank/DDBJ databases">
        <authorList>
            <person name="Sun Q."/>
            <person name="Kim S."/>
        </authorList>
    </citation>
    <scope>NUCLEOTIDE SEQUENCE</scope>
    <source>
        <strain evidence="11">KCTC 42731</strain>
    </source>
</reference>
<feature type="transmembrane region" description="Helical" evidence="9">
    <location>
        <begin position="139"/>
        <end position="160"/>
    </location>
</feature>
<dbReference type="Gene3D" id="3.30.1120.80">
    <property type="match status" value="1"/>
</dbReference>
<dbReference type="Proteomes" id="UP000623842">
    <property type="component" value="Unassembled WGS sequence"/>
</dbReference>
<dbReference type="RefSeq" id="WP_189770729.1">
    <property type="nucleotide sequence ID" value="NZ_BNCK01000005.1"/>
</dbReference>
<evidence type="ECO:0000256" key="9">
    <source>
        <dbReference type="SAM" id="Phobius"/>
    </source>
</evidence>
<name>A0A919EKF3_9GAMM</name>
<accession>A0A919EKF3</accession>
<feature type="transmembrane region" description="Helical" evidence="9">
    <location>
        <begin position="172"/>
        <end position="194"/>
    </location>
</feature>
<evidence type="ECO:0000256" key="4">
    <source>
        <dbReference type="ARBA" id="ARBA00022989"/>
    </source>
</evidence>
<keyword evidence="3 9" id="KW-0812">Transmembrane</keyword>
<evidence type="ECO:0000256" key="5">
    <source>
        <dbReference type="ARBA" id="ARBA00023136"/>
    </source>
</evidence>
<dbReference type="GO" id="GO:0046872">
    <property type="term" value="F:metal ion binding"/>
    <property type="evidence" value="ECO:0007669"/>
    <property type="project" value="UniProtKB-KW"/>
</dbReference>
<keyword evidence="12" id="KW-1185">Reference proteome</keyword>
<dbReference type="InterPro" id="IPR017850">
    <property type="entry name" value="Alkaline_phosphatase_core_sf"/>
</dbReference>
<feature type="domain" description="Sulfatase N-terminal" evidence="10">
    <location>
        <begin position="287"/>
        <end position="567"/>
    </location>
</feature>
<keyword evidence="4 9" id="KW-1133">Transmembrane helix</keyword>
<dbReference type="PIRSF" id="PIRSF005091">
    <property type="entry name" value="Mmb_sulf_HI1246"/>
    <property type="match status" value="1"/>
</dbReference>
<evidence type="ECO:0000256" key="8">
    <source>
        <dbReference type="PIRSR" id="PIRSR005091-3"/>
    </source>
</evidence>
<gene>
    <name evidence="11" type="ORF">GCM10017161_23480</name>
</gene>
<dbReference type="InterPro" id="IPR050448">
    <property type="entry name" value="OpgB/LTA_synthase_biosynth"/>
</dbReference>
<feature type="binding site" evidence="8">
    <location>
        <position position="517"/>
    </location>
    <ligand>
        <name>Mn(2+)</name>
        <dbReference type="ChEBI" id="CHEBI:29035"/>
    </ligand>
</feature>
<dbReference type="EMBL" id="BNCK01000005">
    <property type="protein sequence ID" value="GHF94533.1"/>
    <property type="molecule type" value="Genomic_DNA"/>
</dbReference>
<evidence type="ECO:0000313" key="12">
    <source>
        <dbReference type="Proteomes" id="UP000623842"/>
    </source>
</evidence>
<evidence type="ECO:0000313" key="11">
    <source>
        <dbReference type="EMBL" id="GHF94533.1"/>
    </source>
</evidence>
<evidence type="ECO:0000259" key="10">
    <source>
        <dbReference type="Pfam" id="PF00884"/>
    </source>
</evidence>
<dbReference type="SUPFAM" id="SSF53649">
    <property type="entry name" value="Alkaline phosphatase-like"/>
    <property type="match status" value="1"/>
</dbReference>
<dbReference type="Pfam" id="PF00884">
    <property type="entry name" value="Sulfatase"/>
    <property type="match status" value="1"/>
</dbReference>
<organism evidence="11 12">
    <name type="scientific">Thalassotalea marina</name>
    <dbReference type="NCBI Taxonomy" id="1673741"/>
    <lineage>
        <taxon>Bacteria</taxon>
        <taxon>Pseudomonadati</taxon>
        <taxon>Pseudomonadota</taxon>
        <taxon>Gammaproteobacteria</taxon>
        <taxon>Alteromonadales</taxon>
        <taxon>Colwelliaceae</taxon>
        <taxon>Thalassotalea</taxon>
    </lineage>
</organism>
<dbReference type="PANTHER" id="PTHR47371">
    <property type="entry name" value="LIPOTEICHOIC ACID SYNTHASE"/>
    <property type="match status" value="1"/>
</dbReference>
<sequence length="658" mass="74234">MRRSFIDLMQPLIVFAILLLFIFTGFRLGFILWQGQHINQINDLYQIMLNGLRIDLSSIGYLLLIPALLHPILFGRRQTHLFCRLFFCVYFTLVITSVLLLELSTPPFIQEYGLRPNRLFIEYLIYPTEVFNMLLNGHLLAIIVTLLVLALVIKAVCLPLSKKLVQPINDQIVYSYKTISCTTLLLVILCALAARGTLGHRPINPAFVYFSTDPLINSLTLNSAYSVAHAYKEMQNEQDAAKIYGNLANEDIIRLVKKETGLPTTTFTDSTRPSFSQRKPSYQGKPKNLVIILQESLGAQYVSALGGLPLTPNIDQLYDEGWGFKQLYATGTRSVRGIEAVITGFTPTPARAVVKLDKSQKNFFTIAGLLKNQGYHTQFIYGGESHFDNMKSFFLGNGFNEIIDFDDIKQPDFVATWGASDEDLFNQANRELNKLSAQNQPFFSFIFTSSNHDPFEIPDNKITPIQYSEQQLKQFEGSELKRHQAIQYADYALGKFIKQAKTQAYWQDTVFLIVADHDARALGKNLVPINNFHIPAVILNSSHARQKDNNISSQIDLAPTLLSLIGVENDSPMLGRDLTQSTMKGRALMQYAENFAYLTDNGATILRPNKSALAFGYDPISKSLTPKTLEDEEANVALAHALWGSLAFQQDWYRYVLE</sequence>
<comment type="caution">
    <text evidence="11">The sequence shown here is derived from an EMBL/GenBank/DDBJ whole genome shotgun (WGS) entry which is preliminary data.</text>
</comment>
<feature type="transmembrane region" description="Helical" evidence="9">
    <location>
        <begin position="54"/>
        <end position="74"/>
    </location>
</feature>
<keyword evidence="2" id="KW-1003">Cell membrane</keyword>
<feature type="binding site" evidence="7">
    <location>
        <position position="452"/>
    </location>
    <ligand>
        <name>substrate</name>
    </ligand>
</feature>
<feature type="transmembrane region" description="Helical" evidence="9">
    <location>
        <begin position="81"/>
        <end position="101"/>
    </location>
</feature>
<protein>
    <recommendedName>
        <fullName evidence="10">Sulfatase N-terminal domain-containing protein</fullName>
    </recommendedName>
</protein>
<feature type="binding site" evidence="8">
    <location>
        <position position="516"/>
    </location>
    <ligand>
        <name>Mn(2+)</name>
        <dbReference type="ChEBI" id="CHEBI:29035"/>
    </ligand>
</feature>
<feature type="transmembrane region" description="Helical" evidence="9">
    <location>
        <begin position="12"/>
        <end position="34"/>
    </location>
</feature>
<evidence type="ECO:0000256" key="2">
    <source>
        <dbReference type="ARBA" id="ARBA00022475"/>
    </source>
</evidence>
<dbReference type="GO" id="GO:0005886">
    <property type="term" value="C:plasma membrane"/>
    <property type="evidence" value="ECO:0007669"/>
    <property type="project" value="UniProtKB-SubCell"/>
</dbReference>
<dbReference type="InterPro" id="IPR012160">
    <property type="entry name" value="LtaS-like"/>
</dbReference>
<reference evidence="11" key="1">
    <citation type="journal article" date="2014" name="Int. J. Syst. Evol. Microbiol.">
        <title>Complete genome sequence of Corynebacterium casei LMG S-19264T (=DSM 44701T), isolated from a smear-ripened cheese.</title>
        <authorList>
            <consortium name="US DOE Joint Genome Institute (JGI-PGF)"/>
            <person name="Walter F."/>
            <person name="Albersmeier A."/>
            <person name="Kalinowski J."/>
            <person name="Ruckert C."/>
        </authorList>
    </citation>
    <scope>NUCLEOTIDE SEQUENCE</scope>
    <source>
        <strain evidence="11">KCTC 42731</strain>
    </source>
</reference>
<evidence type="ECO:0000256" key="3">
    <source>
        <dbReference type="ARBA" id="ARBA00022692"/>
    </source>
</evidence>
<dbReference type="AlphaFoldDB" id="A0A919EKF3"/>